<accession>A0A914ABB4</accession>
<sequence>MTEQSTAPGQLHGPQSMPSSGMDEKDRNLEKIAKELGKDGKSLGRQLGFSEGELQCFKNDNKDNLKEEIISMLTAYINTKAHGDPVMELLKALKEIERMDLYTKLQNAAEESGDHK</sequence>
<proteinExistence type="predicted"/>
<dbReference type="PROSITE" id="PS50017">
    <property type="entry name" value="DEATH_DOMAIN"/>
    <property type="match status" value="1"/>
</dbReference>
<dbReference type="GO" id="GO:0007165">
    <property type="term" value="P:signal transduction"/>
    <property type="evidence" value="ECO:0007669"/>
    <property type="project" value="InterPro"/>
</dbReference>
<organism evidence="3 4">
    <name type="scientific">Patiria miniata</name>
    <name type="common">Bat star</name>
    <name type="synonym">Asterina miniata</name>
    <dbReference type="NCBI Taxonomy" id="46514"/>
    <lineage>
        <taxon>Eukaryota</taxon>
        <taxon>Metazoa</taxon>
        <taxon>Echinodermata</taxon>
        <taxon>Eleutherozoa</taxon>
        <taxon>Asterozoa</taxon>
        <taxon>Asteroidea</taxon>
        <taxon>Valvatacea</taxon>
        <taxon>Valvatida</taxon>
        <taxon>Asterinidae</taxon>
        <taxon>Patiria</taxon>
    </lineage>
</organism>
<dbReference type="CDD" id="cd01670">
    <property type="entry name" value="Death"/>
    <property type="match status" value="1"/>
</dbReference>
<dbReference type="RefSeq" id="XP_038060741.1">
    <property type="nucleotide sequence ID" value="XM_038204813.1"/>
</dbReference>
<feature type="region of interest" description="Disordered" evidence="1">
    <location>
        <begin position="1"/>
        <end position="45"/>
    </location>
</feature>
<dbReference type="InterPro" id="IPR000488">
    <property type="entry name" value="Death_dom"/>
</dbReference>
<keyword evidence="4" id="KW-1185">Reference proteome</keyword>
<dbReference type="OrthoDB" id="535509at2759"/>
<protein>
    <recommendedName>
        <fullName evidence="2">Death domain-containing protein</fullName>
    </recommendedName>
</protein>
<evidence type="ECO:0000256" key="1">
    <source>
        <dbReference type="SAM" id="MobiDB-lite"/>
    </source>
</evidence>
<dbReference type="EnsemblMetazoa" id="XM_038204813.1">
    <property type="protein sequence ID" value="XP_038060741.1"/>
    <property type="gene ID" value="LOC119731611"/>
</dbReference>
<dbReference type="Proteomes" id="UP000887568">
    <property type="component" value="Unplaced"/>
</dbReference>
<dbReference type="AlphaFoldDB" id="A0A914ABB4"/>
<dbReference type="Gene3D" id="1.10.533.10">
    <property type="entry name" value="Death Domain, Fas"/>
    <property type="match status" value="1"/>
</dbReference>
<evidence type="ECO:0000259" key="2">
    <source>
        <dbReference type="PROSITE" id="PS50017"/>
    </source>
</evidence>
<feature type="compositionally biased region" description="Basic and acidic residues" evidence="1">
    <location>
        <begin position="22"/>
        <end position="42"/>
    </location>
</feature>
<evidence type="ECO:0000313" key="4">
    <source>
        <dbReference type="Proteomes" id="UP000887568"/>
    </source>
</evidence>
<dbReference type="SUPFAM" id="SSF47986">
    <property type="entry name" value="DEATH domain"/>
    <property type="match status" value="1"/>
</dbReference>
<dbReference type="InterPro" id="IPR011029">
    <property type="entry name" value="DEATH-like_dom_sf"/>
</dbReference>
<dbReference type="Pfam" id="PF00531">
    <property type="entry name" value="Death"/>
    <property type="match status" value="1"/>
</dbReference>
<feature type="domain" description="Death" evidence="2">
    <location>
        <begin position="25"/>
        <end position="109"/>
    </location>
</feature>
<dbReference type="GeneID" id="119731611"/>
<evidence type="ECO:0000313" key="3">
    <source>
        <dbReference type="EnsemblMetazoa" id="XP_038060741.1"/>
    </source>
</evidence>
<name>A0A914ABB4_PATMI</name>
<reference evidence="3" key="1">
    <citation type="submission" date="2022-11" db="UniProtKB">
        <authorList>
            <consortium name="EnsemblMetazoa"/>
        </authorList>
    </citation>
    <scope>IDENTIFICATION</scope>
</reference>
<dbReference type="SMART" id="SM00005">
    <property type="entry name" value="DEATH"/>
    <property type="match status" value="1"/>
</dbReference>